<evidence type="ECO:0000259" key="24">
    <source>
        <dbReference type="PROSITE" id="PS50011"/>
    </source>
</evidence>
<keyword evidence="9 22" id="KW-0812">Transmembrane</keyword>
<dbReference type="PROSITE" id="PS00108">
    <property type="entry name" value="PROTEIN_KINASE_ST"/>
    <property type="match status" value="1"/>
</dbReference>
<dbReference type="CDD" id="cd06899">
    <property type="entry name" value="lectin_legume_LecRK_Arcelin_ConA"/>
    <property type="match status" value="1"/>
</dbReference>
<keyword evidence="16 22" id="KW-0472">Membrane</keyword>
<dbReference type="Pfam" id="PF00139">
    <property type="entry name" value="Lectin_legB"/>
    <property type="match status" value="1"/>
</dbReference>
<gene>
    <name evidence="25" type="ORF">KP509_02G002200</name>
</gene>
<evidence type="ECO:0000256" key="8">
    <source>
        <dbReference type="ARBA" id="ARBA00022679"/>
    </source>
</evidence>
<evidence type="ECO:0000256" key="18">
    <source>
        <dbReference type="ARBA" id="ARBA00023180"/>
    </source>
</evidence>
<dbReference type="Gene3D" id="2.60.120.200">
    <property type="match status" value="1"/>
</dbReference>
<protein>
    <recommendedName>
        <fullName evidence="5">non-specific serine/threonine protein kinase</fullName>
        <ecNumber evidence="5">2.7.11.1</ecNumber>
    </recommendedName>
</protein>
<evidence type="ECO:0000256" key="9">
    <source>
        <dbReference type="ARBA" id="ARBA00022692"/>
    </source>
</evidence>
<dbReference type="OMA" id="MGHAFYT"/>
<evidence type="ECO:0000256" key="16">
    <source>
        <dbReference type="ARBA" id="ARBA00023136"/>
    </source>
</evidence>
<evidence type="ECO:0000256" key="13">
    <source>
        <dbReference type="ARBA" id="ARBA00022777"/>
    </source>
</evidence>
<keyword evidence="6" id="KW-1003">Cell membrane</keyword>
<dbReference type="GO" id="GO:0030246">
    <property type="term" value="F:carbohydrate binding"/>
    <property type="evidence" value="ECO:0007669"/>
    <property type="project" value="UniProtKB-KW"/>
</dbReference>
<evidence type="ECO:0000313" key="26">
    <source>
        <dbReference type="Proteomes" id="UP000825935"/>
    </source>
</evidence>
<dbReference type="GO" id="GO:0042742">
    <property type="term" value="P:defense response to bacterium"/>
    <property type="evidence" value="ECO:0007669"/>
    <property type="project" value="UniProtKB-ARBA"/>
</dbReference>
<reference evidence="25" key="1">
    <citation type="submission" date="2021-08" db="EMBL/GenBank/DDBJ databases">
        <title>WGS assembly of Ceratopteris richardii.</title>
        <authorList>
            <person name="Marchant D.B."/>
            <person name="Chen G."/>
            <person name="Jenkins J."/>
            <person name="Shu S."/>
            <person name="Leebens-Mack J."/>
            <person name="Grimwood J."/>
            <person name="Schmutz J."/>
            <person name="Soltis P."/>
            <person name="Soltis D."/>
            <person name="Chen Z.-H."/>
        </authorList>
    </citation>
    <scope>NUCLEOTIDE SEQUENCE</scope>
    <source>
        <strain evidence="25">Whitten #5841</strain>
        <tissue evidence="25">Leaf</tissue>
    </source>
</reference>
<dbReference type="InterPro" id="IPR008271">
    <property type="entry name" value="Ser/Thr_kinase_AS"/>
</dbReference>
<evidence type="ECO:0000256" key="2">
    <source>
        <dbReference type="ARBA" id="ARBA00004479"/>
    </source>
</evidence>
<evidence type="ECO:0000256" key="5">
    <source>
        <dbReference type="ARBA" id="ARBA00012513"/>
    </source>
</evidence>
<dbReference type="EC" id="2.7.11.1" evidence="5"/>
<comment type="subcellular location">
    <subcellularLocation>
        <location evidence="1">Cell membrane</location>
    </subcellularLocation>
    <subcellularLocation>
        <location evidence="2">Membrane</location>
        <topology evidence="2">Single-pass type I membrane protein</topology>
    </subcellularLocation>
</comment>
<evidence type="ECO:0000256" key="17">
    <source>
        <dbReference type="ARBA" id="ARBA00023170"/>
    </source>
</evidence>
<evidence type="ECO:0000256" key="19">
    <source>
        <dbReference type="ARBA" id="ARBA00047899"/>
    </source>
</evidence>
<evidence type="ECO:0000256" key="12">
    <source>
        <dbReference type="ARBA" id="ARBA00022741"/>
    </source>
</evidence>
<comment type="similarity">
    <text evidence="4">In the C-terminal section; belongs to the protein kinase superfamily. Ser/Thr protein kinase family.</text>
</comment>
<dbReference type="Pfam" id="PF00069">
    <property type="entry name" value="Pkinase"/>
    <property type="match status" value="1"/>
</dbReference>
<feature type="binding site" evidence="21">
    <location>
        <position position="383"/>
    </location>
    <ligand>
        <name>ATP</name>
        <dbReference type="ChEBI" id="CHEBI:30616"/>
    </ligand>
</feature>
<feature type="transmembrane region" description="Helical" evidence="22">
    <location>
        <begin position="300"/>
        <end position="322"/>
    </location>
</feature>
<evidence type="ECO:0000256" key="3">
    <source>
        <dbReference type="ARBA" id="ARBA00008536"/>
    </source>
</evidence>
<evidence type="ECO:0000256" key="11">
    <source>
        <dbReference type="ARBA" id="ARBA00022734"/>
    </source>
</evidence>
<dbReference type="SUPFAM" id="SSF56112">
    <property type="entry name" value="Protein kinase-like (PK-like)"/>
    <property type="match status" value="1"/>
</dbReference>
<comment type="catalytic activity">
    <reaction evidence="19">
        <text>L-threonyl-[protein] + ATP = O-phospho-L-threonyl-[protein] + ADP + H(+)</text>
        <dbReference type="Rhea" id="RHEA:46608"/>
        <dbReference type="Rhea" id="RHEA-COMP:11060"/>
        <dbReference type="Rhea" id="RHEA-COMP:11605"/>
        <dbReference type="ChEBI" id="CHEBI:15378"/>
        <dbReference type="ChEBI" id="CHEBI:30013"/>
        <dbReference type="ChEBI" id="CHEBI:30616"/>
        <dbReference type="ChEBI" id="CHEBI:61977"/>
        <dbReference type="ChEBI" id="CHEBI:456216"/>
        <dbReference type="EC" id="2.7.11.1"/>
    </reaction>
</comment>
<dbReference type="GO" id="GO:0002229">
    <property type="term" value="P:defense response to oomycetes"/>
    <property type="evidence" value="ECO:0007669"/>
    <property type="project" value="UniProtKB-ARBA"/>
</dbReference>
<dbReference type="InterPro" id="IPR000719">
    <property type="entry name" value="Prot_kinase_dom"/>
</dbReference>
<dbReference type="Gene3D" id="3.30.200.20">
    <property type="entry name" value="Phosphorylase Kinase, domain 1"/>
    <property type="match status" value="1"/>
</dbReference>
<proteinExistence type="inferred from homology"/>
<dbReference type="OrthoDB" id="543442at2759"/>
<keyword evidence="18" id="KW-0325">Glycoprotein</keyword>
<dbReference type="FunFam" id="3.30.200.20:FF:000178">
    <property type="entry name" value="serine/threonine-protein kinase PBS1-like"/>
    <property type="match status" value="1"/>
</dbReference>
<keyword evidence="10 23" id="KW-0732">Signal</keyword>
<dbReference type="PANTHER" id="PTHR27007">
    <property type="match status" value="1"/>
</dbReference>
<feature type="chain" id="PRO_5035903041" description="non-specific serine/threonine protein kinase" evidence="23">
    <location>
        <begin position="27"/>
        <end position="676"/>
    </location>
</feature>
<dbReference type="FunFam" id="1.10.510.10:FF:000108">
    <property type="entry name" value="L-type lectin-domain containing receptor kinase S.4"/>
    <property type="match status" value="1"/>
</dbReference>
<dbReference type="GO" id="GO:0004674">
    <property type="term" value="F:protein serine/threonine kinase activity"/>
    <property type="evidence" value="ECO:0007669"/>
    <property type="project" value="UniProtKB-KW"/>
</dbReference>
<evidence type="ECO:0000256" key="20">
    <source>
        <dbReference type="ARBA" id="ARBA00048679"/>
    </source>
</evidence>
<keyword evidence="11" id="KW-0430">Lectin</keyword>
<evidence type="ECO:0000256" key="7">
    <source>
        <dbReference type="ARBA" id="ARBA00022527"/>
    </source>
</evidence>
<keyword evidence="15 22" id="KW-1133">Transmembrane helix</keyword>
<comment type="similarity">
    <text evidence="3">In the N-terminal section; belongs to the leguminous lectin family.</text>
</comment>
<dbReference type="AlphaFoldDB" id="A0A8T2V6U4"/>
<organism evidence="25 26">
    <name type="scientific">Ceratopteris richardii</name>
    <name type="common">Triangle waterfern</name>
    <dbReference type="NCBI Taxonomy" id="49495"/>
    <lineage>
        <taxon>Eukaryota</taxon>
        <taxon>Viridiplantae</taxon>
        <taxon>Streptophyta</taxon>
        <taxon>Embryophyta</taxon>
        <taxon>Tracheophyta</taxon>
        <taxon>Polypodiopsida</taxon>
        <taxon>Polypodiidae</taxon>
        <taxon>Polypodiales</taxon>
        <taxon>Pteridineae</taxon>
        <taxon>Pteridaceae</taxon>
        <taxon>Parkerioideae</taxon>
        <taxon>Ceratopteris</taxon>
    </lineage>
</organism>
<keyword evidence="8" id="KW-0808">Transferase</keyword>
<accession>A0A8T2V6U4</accession>
<dbReference type="PROSITE" id="PS50011">
    <property type="entry name" value="PROTEIN_KINASE_DOM"/>
    <property type="match status" value="1"/>
</dbReference>
<dbReference type="PROSITE" id="PS00107">
    <property type="entry name" value="PROTEIN_KINASE_ATP"/>
    <property type="match status" value="1"/>
</dbReference>
<keyword evidence="12 21" id="KW-0547">Nucleotide-binding</keyword>
<dbReference type="GO" id="GO:0005524">
    <property type="term" value="F:ATP binding"/>
    <property type="evidence" value="ECO:0007669"/>
    <property type="project" value="UniProtKB-UniRule"/>
</dbReference>
<evidence type="ECO:0000256" key="14">
    <source>
        <dbReference type="ARBA" id="ARBA00022840"/>
    </source>
</evidence>
<dbReference type="InterPro" id="IPR050528">
    <property type="entry name" value="L-type_Lectin-RKs"/>
</dbReference>
<dbReference type="InterPro" id="IPR013320">
    <property type="entry name" value="ConA-like_dom_sf"/>
</dbReference>
<comment type="catalytic activity">
    <reaction evidence="20">
        <text>L-seryl-[protein] + ATP = O-phospho-L-seryl-[protein] + ADP + H(+)</text>
        <dbReference type="Rhea" id="RHEA:17989"/>
        <dbReference type="Rhea" id="RHEA-COMP:9863"/>
        <dbReference type="Rhea" id="RHEA-COMP:11604"/>
        <dbReference type="ChEBI" id="CHEBI:15378"/>
        <dbReference type="ChEBI" id="CHEBI:29999"/>
        <dbReference type="ChEBI" id="CHEBI:30616"/>
        <dbReference type="ChEBI" id="CHEBI:83421"/>
        <dbReference type="ChEBI" id="CHEBI:456216"/>
        <dbReference type="EC" id="2.7.11.1"/>
    </reaction>
</comment>
<evidence type="ECO:0000256" key="1">
    <source>
        <dbReference type="ARBA" id="ARBA00004236"/>
    </source>
</evidence>
<dbReference type="EMBL" id="CM035407">
    <property type="protein sequence ID" value="KAH7442788.1"/>
    <property type="molecule type" value="Genomic_DNA"/>
</dbReference>
<evidence type="ECO:0000256" key="23">
    <source>
        <dbReference type="SAM" id="SignalP"/>
    </source>
</evidence>
<feature type="signal peptide" evidence="23">
    <location>
        <begin position="1"/>
        <end position="26"/>
    </location>
</feature>
<evidence type="ECO:0000256" key="4">
    <source>
        <dbReference type="ARBA" id="ARBA00010217"/>
    </source>
</evidence>
<keyword evidence="7" id="KW-0723">Serine/threonine-protein kinase</keyword>
<dbReference type="InterPro" id="IPR017441">
    <property type="entry name" value="Protein_kinase_ATP_BS"/>
</dbReference>
<dbReference type="InterPro" id="IPR011009">
    <property type="entry name" value="Kinase-like_dom_sf"/>
</dbReference>
<dbReference type="SUPFAM" id="SSF49899">
    <property type="entry name" value="Concanavalin A-like lectins/glucanases"/>
    <property type="match status" value="1"/>
</dbReference>
<comment type="caution">
    <text evidence="25">The sequence shown here is derived from an EMBL/GenBank/DDBJ whole genome shotgun (WGS) entry which is preliminary data.</text>
</comment>
<evidence type="ECO:0000256" key="15">
    <source>
        <dbReference type="ARBA" id="ARBA00022989"/>
    </source>
</evidence>
<dbReference type="SMART" id="SM00220">
    <property type="entry name" value="S_TKc"/>
    <property type="match status" value="1"/>
</dbReference>
<dbReference type="FunFam" id="2.60.120.200:FF:000086">
    <property type="entry name" value="L-type lectin-domain containing receptor kinase S.4"/>
    <property type="match status" value="1"/>
</dbReference>
<sequence length="676" mass="74832">MRIFPVADLLLVIWFHCFLLLNISHALHAEATSFIFNGFDDRKDLNLTGIAELTGGFIRLTNTSSRLFGRAFYSSPIRMKAASTNVVSSFSTTFVFCITPLLPTFGGHGMAFLMSPTLDSTGIFPSQYLGMMNATDNGNSSNHVFGVEFDTVQDLEFSDINDNHVGINLDSMISTNSSVAGYWSPQNASQNLTVINLKSGNNIQAWIDYNGQAQQLNVSIAPVSQPQPHVPLLSVHVNLSNILKDYMYVGFSGSTGVISGTHRVLSWSFSNNGTAEALDLSKLPVLFPSPSFESSTRFKVMVGSIVLASLLVLGSLMGFVLYKRSHREVVESWELEFGLHRYSYKELVVATKNFHEGELLGVGGFGRVYKGMLPKSQLGVAVKRLSSNSDQGEREFIAEMSSMGQLHHQNLVALLGWSRCKGELLLVYEYMPNGSLDKLIFGKSGKVLRWEQRLRIVEGIAAGVLYLHEGWERQILHRDIKASNVLLDADMNAKLGDFGLARLYEHGQNPHTTKVVGTLGYMAPEFARTGKATPSTDVYSFGILLLEVMTARRPFELHGPHHPDFLLVEGLWELYMNEKLLEAADKKLEGLFNPKEMEKILMLGLLCTHPDPSVRPTMQQVLQTLRGHEHLPSLPPFQANLSSSGLIRDVGELISFSSTSIKSWSTADMTTQITGR</sequence>
<keyword evidence="17" id="KW-0675">Receptor</keyword>
<evidence type="ECO:0000256" key="21">
    <source>
        <dbReference type="PROSITE-ProRule" id="PRU10141"/>
    </source>
</evidence>
<keyword evidence="14 21" id="KW-0067">ATP-binding</keyword>
<evidence type="ECO:0000256" key="22">
    <source>
        <dbReference type="SAM" id="Phobius"/>
    </source>
</evidence>
<evidence type="ECO:0000256" key="6">
    <source>
        <dbReference type="ARBA" id="ARBA00022475"/>
    </source>
</evidence>
<dbReference type="Gene3D" id="1.10.510.10">
    <property type="entry name" value="Transferase(Phosphotransferase) domain 1"/>
    <property type="match status" value="1"/>
</dbReference>
<evidence type="ECO:0000256" key="10">
    <source>
        <dbReference type="ARBA" id="ARBA00022729"/>
    </source>
</evidence>
<feature type="domain" description="Protein kinase" evidence="24">
    <location>
        <begin position="354"/>
        <end position="631"/>
    </location>
</feature>
<dbReference type="InterPro" id="IPR001220">
    <property type="entry name" value="Legume_lectin_dom"/>
</dbReference>
<name>A0A8T2V6U4_CERRI</name>
<evidence type="ECO:0000313" key="25">
    <source>
        <dbReference type="EMBL" id="KAH7442788.1"/>
    </source>
</evidence>
<keyword evidence="13" id="KW-0418">Kinase</keyword>
<dbReference type="CDD" id="cd14066">
    <property type="entry name" value="STKc_IRAK"/>
    <property type="match status" value="1"/>
</dbReference>
<dbReference type="GO" id="GO:0005886">
    <property type="term" value="C:plasma membrane"/>
    <property type="evidence" value="ECO:0007669"/>
    <property type="project" value="UniProtKB-SubCell"/>
</dbReference>
<keyword evidence="26" id="KW-1185">Reference proteome</keyword>
<dbReference type="Proteomes" id="UP000825935">
    <property type="component" value="Chromosome 2"/>
</dbReference>